<dbReference type="EMBL" id="BRYA01000058">
    <property type="protein sequence ID" value="GMI35642.1"/>
    <property type="molecule type" value="Genomic_DNA"/>
</dbReference>
<dbReference type="InterPro" id="IPR027477">
    <property type="entry name" value="Succ_DH/fumarate_Rdtase_cat_sf"/>
</dbReference>
<protein>
    <recommendedName>
        <fullName evidence="5">FAD-dependent oxidoreductase 2 FAD-binding domain-containing protein</fullName>
    </recommendedName>
</protein>
<keyword evidence="2" id="KW-0560">Oxidoreductase</keyword>
<feature type="region of interest" description="Disordered" evidence="3">
    <location>
        <begin position="222"/>
        <end position="247"/>
    </location>
</feature>
<dbReference type="AlphaFoldDB" id="A0A9W7L7H5"/>
<feature type="chain" id="PRO_5040797121" description="FAD-dependent oxidoreductase 2 FAD-binding domain-containing protein" evidence="4">
    <location>
        <begin position="24"/>
        <end position="404"/>
    </location>
</feature>
<reference evidence="7" key="1">
    <citation type="journal article" date="2023" name="Commun. Biol.">
        <title>Genome analysis of Parmales, the sister group of diatoms, reveals the evolutionary specialization of diatoms from phago-mixotrophs to photoautotrophs.</title>
        <authorList>
            <person name="Ban H."/>
            <person name="Sato S."/>
            <person name="Yoshikawa S."/>
            <person name="Yamada K."/>
            <person name="Nakamura Y."/>
            <person name="Ichinomiya M."/>
            <person name="Sato N."/>
            <person name="Blanc-Mathieu R."/>
            <person name="Endo H."/>
            <person name="Kuwata A."/>
            <person name="Ogata H."/>
        </authorList>
    </citation>
    <scope>NUCLEOTIDE SEQUENCE [LARGE SCALE GENOMIC DNA]</scope>
</reference>
<dbReference type="SUPFAM" id="SSF56425">
    <property type="entry name" value="Succinate dehydrogenase/fumarate reductase flavoprotein, catalytic domain"/>
    <property type="match status" value="1"/>
</dbReference>
<feature type="compositionally biased region" description="Basic and acidic residues" evidence="3">
    <location>
        <begin position="222"/>
        <end position="237"/>
    </location>
</feature>
<dbReference type="Gene3D" id="3.90.700.10">
    <property type="entry name" value="Succinate dehydrogenase/fumarate reductase flavoprotein, catalytic domain"/>
    <property type="match status" value="1"/>
</dbReference>
<dbReference type="SUPFAM" id="SSF51905">
    <property type="entry name" value="FAD/NAD(P)-binding domain"/>
    <property type="match status" value="1"/>
</dbReference>
<dbReference type="Gene3D" id="3.50.50.60">
    <property type="entry name" value="FAD/NAD(P)-binding domain"/>
    <property type="match status" value="2"/>
</dbReference>
<dbReference type="PANTHER" id="PTHR43400">
    <property type="entry name" value="FUMARATE REDUCTASE"/>
    <property type="match status" value="1"/>
</dbReference>
<sequence>MNTLPIYLLVLLVLISSPVYIHSQSLDDVKASLISQISSATSFSDLPTLVPPPKPVFSPIIVVGGGLSGLTASLYLLEAGHTVTLIDREGFLGGNSAKASSGINGAYTTFQEQENVEDSNERFLEDTVKSSGRGGEGITGELVRRMVEGSKEAVEWLLDRASIPPPILVGQMGGHTSSRTHRPLSGLAGAAFISGLEKAVMKYREDGQLKVMTGTRVVETEKVREGGEGDERSESRKGTNGAFTTGDGIKLARHAGAGTVDMEMVQVHPTGFSDVPTGFSDTPGRSLILCAEILRGAGSVLLDRGGSRFVDELETRKHVTDKMNNRGQVEYAIVVPPHAAEATVTHMNIYTGKGLLHEVEGMEGVRDYIKVRLNGGKEPVEIHDTFKMPINETSTIPRSAPTVL</sequence>
<dbReference type="InterPro" id="IPR003953">
    <property type="entry name" value="FAD-dep_OxRdtase_2_FAD-bd"/>
</dbReference>
<evidence type="ECO:0000313" key="6">
    <source>
        <dbReference type="EMBL" id="GMI35642.1"/>
    </source>
</evidence>
<gene>
    <name evidence="6" type="ORF">TrCOL_g4755</name>
</gene>
<name>A0A9W7L7H5_9STRA</name>
<evidence type="ECO:0000256" key="3">
    <source>
        <dbReference type="SAM" id="MobiDB-lite"/>
    </source>
</evidence>
<dbReference type="OrthoDB" id="17199at2759"/>
<feature type="domain" description="FAD-dependent oxidoreductase 2 FAD-binding" evidence="5">
    <location>
        <begin position="232"/>
        <end position="326"/>
    </location>
</feature>
<dbReference type="GO" id="GO:0016491">
    <property type="term" value="F:oxidoreductase activity"/>
    <property type="evidence" value="ECO:0007669"/>
    <property type="project" value="UniProtKB-KW"/>
</dbReference>
<dbReference type="InterPro" id="IPR036188">
    <property type="entry name" value="FAD/NAD-bd_sf"/>
</dbReference>
<dbReference type="PANTHER" id="PTHR43400:SF1">
    <property type="entry name" value="FUMARATE REDUCTASE"/>
    <property type="match status" value="1"/>
</dbReference>
<feature type="non-terminal residue" evidence="6">
    <location>
        <position position="1"/>
    </location>
</feature>
<evidence type="ECO:0000259" key="5">
    <source>
        <dbReference type="Pfam" id="PF00890"/>
    </source>
</evidence>
<dbReference type="InterPro" id="IPR050315">
    <property type="entry name" value="FAD-oxidoreductase_2"/>
</dbReference>
<dbReference type="Proteomes" id="UP001165065">
    <property type="component" value="Unassembled WGS sequence"/>
</dbReference>
<evidence type="ECO:0000313" key="7">
    <source>
        <dbReference type="Proteomes" id="UP001165065"/>
    </source>
</evidence>
<evidence type="ECO:0000256" key="1">
    <source>
        <dbReference type="ARBA" id="ARBA00022630"/>
    </source>
</evidence>
<feature type="signal peptide" evidence="4">
    <location>
        <begin position="1"/>
        <end position="23"/>
    </location>
</feature>
<keyword evidence="1" id="KW-0285">Flavoprotein</keyword>
<keyword evidence="4" id="KW-0732">Signal</keyword>
<proteinExistence type="predicted"/>
<comment type="caution">
    <text evidence="6">The sequence shown here is derived from an EMBL/GenBank/DDBJ whole genome shotgun (WGS) entry which is preliminary data.</text>
</comment>
<evidence type="ECO:0000256" key="2">
    <source>
        <dbReference type="ARBA" id="ARBA00023002"/>
    </source>
</evidence>
<organism evidence="6 7">
    <name type="scientific">Triparma columacea</name>
    <dbReference type="NCBI Taxonomy" id="722753"/>
    <lineage>
        <taxon>Eukaryota</taxon>
        <taxon>Sar</taxon>
        <taxon>Stramenopiles</taxon>
        <taxon>Ochrophyta</taxon>
        <taxon>Bolidophyceae</taxon>
        <taxon>Parmales</taxon>
        <taxon>Triparmaceae</taxon>
        <taxon>Triparma</taxon>
    </lineage>
</organism>
<dbReference type="Pfam" id="PF00890">
    <property type="entry name" value="FAD_binding_2"/>
    <property type="match status" value="2"/>
</dbReference>
<evidence type="ECO:0000256" key="4">
    <source>
        <dbReference type="SAM" id="SignalP"/>
    </source>
</evidence>
<accession>A0A9W7L7H5</accession>
<keyword evidence="7" id="KW-1185">Reference proteome</keyword>
<feature type="domain" description="FAD-dependent oxidoreductase 2 FAD-binding" evidence="5">
    <location>
        <begin position="60"/>
        <end position="191"/>
    </location>
</feature>